<evidence type="ECO:0000313" key="2">
    <source>
        <dbReference type="EnsemblProtists" id="PYU1_T011641"/>
    </source>
</evidence>
<proteinExistence type="predicted"/>
<feature type="transmembrane region" description="Helical" evidence="1">
    <location>
        <begin position="352"/>
        <end position="379"/>
    </location>
</feature>
<feature type="transmembrane region" description="Helical" evidence="1">
    <location>
        <begin position="562"/>
        <end position="585"/>
    </location>
</feature>
<accession>K3X342</accession>
<organism evidence="2 3">
    <name type="scientific">Globisporangium ultimum (strain ATCC 200006 / CBS 805.95 / DAOM BR144)</name>
    <name type="common">Pythium ultimum</name>
    <dbReference type="NCBI Taxonomy" id="431595"/>
    <lineage>
        <taxon>Eukaryota</taxon>
        <taxon>Sar</taxon>
        <taxon>Stramenopiles</taxon>
        <taxon>Oomycota</taxon>
        <taxon>Peronosporomycetes</taxon>
        <taxon>Pythiales</taxon>
        <taxon>Pythiaceae</taxon>
        <taxon>Globisporangium</taxon>
    </lineage>
</organism>
<protein>
    <submittedName>
        <fullName evidence="2">Uncharacterized protein</fullName>
    </submittedName>
</protein>
<keyword evidence="1" id="KW-0472">Membrane</keyword>
<dbReference type="InParanoid" id="K3X342"/>
<dbReference type="HOGENOM" id="CLU_010330_0_0_1"/>
<dbReference type="EnsemblProtists" id="PYU1_T011641">
    <property type="protein sequence ID" value="PYU1_T011641"/>
    <property type="gene ID" value="PYU1_G011615"/>
</dbReference>
<keyword evidence="3" id="KW-1185">Reference proteome</keyword>
<sequence>MAAPHGASADAEEDEVARVRLLHPQARIVDVHVPPSDIDRCIRFSLLRCVVSLCSFALVMTDIPRTGLGLRSMSDHFEPVSTETVMYFGPYAYQVAHVDRNASGDTLEYAGTCEGERIDALDLWAHKYDSLSISTRALAEHLSVSAYPRCVLYLEPCVGDVLGLQTAFTMLDELVTHFAATRSRDSPRDVLTFATQSLWVDRLHHFLVKPAWKHKERRVHSVQYFAPSSKQLYTHFCDDAVSNHLTRPFICDAPILWRCDHPELGPSMQHPELEFDLMMITSRTVLRSSNWLVLPSVYYSSGNLEISTIVRGRECSPHKATDSSDTLIRCTTVLVDDYRYERAIVESDASQWFIFTSVLRAAGQLYIWVRIVLLWLGCFKARSAEKKLRAARLRAHILCTWQTFLKIPSHMIVYGSWVPVTCYAFAHYIDCALTHLINDNMWASVNGVIDFDPVQYVLVASIQMRSIWFLSLVVKVAVISNGYFLGSQTTRWNPRDGIVGICGTLIGIVAGLTVFGPLRARGFRDLSVLEIEILSDRFPMKGSAAFAFSCVAEYGFRFDVKVLCIAVVVVFAFSLCVQAVLPFVVSEPNLALSCRSYYIPHSVDKLWPKWSMMVYWRVHLTSQAVQPPAQNLAPIQHSSAYNSRFRAKIVPSAPVASGRIQQPRILLCASLQSAGECQLGCLAHRDKARYRWQFIQGCANHDSLVDMEQRIKEHWSVVRLINIAMMTDPVVLARMYLLGHQLFIYSVKRQEEQELEVESGTRCQGHDPP</sequence>
<feature type="transmembrane region" description="Helical" evidence="1">
    <location>
        <begin position="467"/>
        <end position="486"/>
    </location>
</feature>
<reference evidence="2" key="3">
    <citation type="submission" date="2015-02" db="UniProtKB">
        <authorList>
            <consortium name="EnsemblProtists"/>
        </authorList>
    </citation>
    <scope>IDENTIFICATION</scope>
    <source>
        <strain evidence="2">DAOM BR144</strain>
    </source>
</reference>
<evidence type="ECO:0000256" key="1">
    <source>
        <dbReference type="SAM" id="Phobius"/>
    </source>
</evidence>
<feature type="transmembrane region" description="Helical" evidence="1">
    <location>
        <begin position="498"/>
        <end position="518"/>
    </location>
</feature>
<dbReference type="VEuPathDB" id="FungiDB:PYU1_G011615"/>
<dbReference type="AlphaFoldDB" id="K3X342"/>
<reference evidence="3" key="1">
    <citation type="journal article" date="2010" name="Genome Biol.">
        <title>Genome sequence of the necrotrophic plant pathogen Pythium ultimum reveals original pathogenicity mechanisms and effector repertoire.</title>
        <authorList>
            <person name="Levesque C.A."/>
            <person name="Brouwer H."/>
            <person name="Cano L."/>
            <person name="Hamilton J.P."/>
            <person name="Holt C."/>
            <person name="Huitema E."/>
            <person name="Raffaele S."/>
            <person name="Robideau G.P."/>
            <person name="Thines M."/>
            <person name="Win J."/>
            <person name="Zerillo M.M."/>
            <person name="Beakes G.W."/>
            <person name="Boore J.L."/>
            <person name="Busam D."/>
            <person name="Dumas B."/>
            <person name="Ferriera S."/>
            <person name="Fuerstenberg S.I."/>
            <person name="Gachon C.M."/>
            <person name="Gaulin E."/>
            <person name="Govers F."/>
            <person name="Grenville-Briggs L."/>
            <person name="Horner N."/>
            <person name="Hostetler J."/>
            <person name="Jiang R.H."/>
            <person name="Johnson J."/>
            <person name="Krajaejun T."/>
            <person name="Lin H."/>
            <person name="Meijer H.J."/>
            <person name="Moore B."/>
            <person name="Morris P."/>
            <person name="Phuntmart V."/>
            <person name="Puiu D."/>
            <person name="Shetty J."/>
            <person name="Stajich J.E."/>
            <person name="Tripathy S."/>
            <person name="Wawra S."/>
            <person name="van West P."/>
            <person name="Whitty B.R."/>
            <person name="Coutinho P.M."/>
            <person name="Henrissat B."/>
            <person name="Martin F."/>
            <person name="Thomas P.D."/>
            <person name="Tyler B.M."/>
            <person name="De Vries R.P."/>
            <person name="Kamoun S."/>
            <person name="Yandell M."/>
            <person name="Tisserat N."/>
            <person name="Buell C.R."/>
        </authorList>
    </citation>
    <scope>NUCLEOTIDE SEQUENCE</scope>
    <source>
        <strain evidence="3">DAOM:BR144</strain>
    </source>
</reference>
<name>K3X342_GLOUD</name>
<keyword evidence="1" id="KW-0812">Transmembrane</keyword>
<evidence type="ECO:0000313" key="3">
    <source>
        <dbReference type="Proteomes" id="UP000019132"/>
    </source>
</evidence>
<keyword evidence="1" id="KW-1133">Transmembrane helix</keyword>
<reference evidence="3" key="2">
    <citation type="submission" date="2010-04" db="EMBL/GenBank/DDBJ databases">
        <authorList>
            <person name="Buell R."/>
            <person name="Hamilton J."/>
            <person name="Hostetler J."/>
        </authorList>
    </citation>
    <scope>NUCLEOTIDE SEQUENCE [LARGE SCALE GENOMIC DNA]</scope>
    <source>
        <strain evidence="3">DAOM:BR144</strain>
    </source>
</reference>
<dbReference type="eggNOG" id="ENOG502RWQG">
    <property type="taxonomic scope" value="Eukaryota"/>
</dbReference>
<dbReference type="Proteomes" id="UP000019132">
    <property type="component" value="Unassembled WGS sequence"/>
</dbReference>
<dbReference type="EMBL" id="GL376611">
    <property type="status" value="NOT_ANNOTATED_CDS"/>
    <property type="molecule type" value="Genomic_DNA"/>
</dbReference>